<reference evidence="4" key="1">
    <citation type="submission" date="2016-11" db="EMBL/GenBank/DDBJ databases">
        <authorList>
            <person name="Varghese N."/>
            <person name="Submissions S."/>
        </authorList>
    </citation>
    <scope>NUCLEOTIDE SEQUENCE [LARGE SCALE GENOMIC DNA]</scope>
    <source>
        <strain evidence="4">DSM 24579</strain>
    </source>
</reference>
<dbReference type="EMBL" id="FQVT01000011">
    <property type="protein sequence ID" value="SHG41388.1"/>
    <property type="molecule type" value="Genomic_DNA"/>
</dbReference>
<dbReference type="GO" id="GO:0017057">
    <property type="term" value="F:6-phosphogluconolactonase activity"/>
    <property type="evidence" value="ECO:0007669"/>
    <property type="project" value="TreeGrafter"/>
</dbReference>
<dbReference type="PANTHER" id="PTHR30344:SF1">
    <property type="entry name" value="6-PHOSPHOGLUCONOLACTONASE"/>
    <property type="match status" value="1"/>
</dbReference>
<dbReference type="GO" id="GO:0006006">
    <property type="term" value="P:glucose metabolic process"/>
    <property type="evidence" value="ECO:0007669"/>
    <property type="project" value="UniProtKB-KW"/>
</dbReference>
<protein>
    <submittedName>
        <fullName evidence="3">6-phosphogluconolactonase</fullName>
    </submittedName>
</protein>
<proteinExistence type="inferred from homology"/>
<keyword evidence="2" id="KW-0119">Carbohydrate metabolism</keyword>
<dbReference type="SUPFAM" id="SSF51004">
    <property type="entry name" value="C-terminal (heme d1) domain of cytochrome cd1-nitrite reductase"/>
    <property type="match status" value="1"/>
</dbReference>
<evidence type="ECO:0000313" key="4">
    <source>
        <dbReference type="Proteomes" id="UP000183945"/>
    </source>
</evidence>
<dbReference type="Proteomes" id="UP000183945">
    <property type="component" value="Unassembled WGS sequence"/>
</dbReference>
<evidence type="ECO:0000256" key="1">
    <source>
        <dbReference type="ARBA" id="ARBA00005564"/>
    </source>
</evidence>
<dbReference type="InterPro" id="IPR019405">
    <property type="entry name" value="Lactonase_7-beta_prop"/>
</dbReference>
<dbReference type="Gene3D" id="2.130.10.10">
    <property type="entry name" value="YVTN repeat-like/Quinoprotein amine dehydrogenase"/>
    <property type="match status" value="1"/>
</dbReference>
<dbReference type="OrthoDB" id="9790815at2"/>
<organism evidence="3 4">
    <name type="scientific">Salegentibacter echinorum</name>
    <dbReference type="NCBI Taxonomy" id="1073325"/>
    <lineage>
        <taxon>Bacteria</taxon>
        <taxon>Pseudomonadati</taxon>
        <taxon>Bacteroidota</taxon>
        <taxon>Flavobacteriia</taxon>
        <taxon>Flavobacteriales</taxon>
        <taxon>Flavobacteriaceae</taxon>
        <taxon>Salegentibacter</taxon>
    </lineage>
</organism>
<dbReference type="PROSITE" id="PS51257">
    <property type="entry name" value="PROKAR_LIPOPROTEIN"/>
    <property type="match status" value="1"/>
</dbReference>
<dbReference type="InterPro" id="IPR011048">
    <property type="entry name" value="Haem_d1_sf"/>
</dbReference>
<dbReference type="Pfam" id="PF10282">
    <property type="entry name" value="Lactonase"/>
    <property type="match status" value="1"/>
</dbReference>
<gene>
    <name evidence="3" type="ORF">SAMN05444483_11170</name>
</gene>
<name>A0A1M5JLJ2_SALEC</name>
<evidence type="ECO:0000256" key="2">
    <source>
        <dbReference type="ARBA" id="ARBA00022526"/>
    </source>
</evidence>
<evidence type="ECO:0000313" key="3">
    <source>
        <dbReference type="EMBL" id="SHG41388.1"/>
    </source>
</evidence>
<sequence>MLRSTFLFFMILLLVGCGAKKPENIVYFGTYTKKEGHVDGQAKGIFVGKQNLKNGSLTPLKTAAEVTNPSFVKVTEDGKNLYAVSELGSSDAATGFVYSFKRNPDNSLEEIGKLGTAGFAPCHIETDQSGNYVFVSNYVGGVVMMYKRGENGVLKKQQKIELDNPEKAHAHSVTIAEDNKTAYIADLGNDKIWIYNFDSETGRLTPKENAFVELKKGAGPRHFVFSKDHAFAFSINELNSTITSFKVEKDGDLSIIETVSSLPIDFNKESYAADIHLHPTGDFIYASNRGHNSIAAFKLNKKTGILDEIGYYATRGETPRNFAISPNGKYLYAANQDSNSVTIFKIDEQTGELEPHLLPVEVMTPVCIEIVP</sequence>
<keyword evidence="4" id="KW-1185">Reference proteome</keyword>
<dbReference type="InterPro" id="IPR015943">
    <property type="entry name" value="WD40/YVTN_repeat-like_dom_sf"/>
</dbReference>
<accession>A0A1M5JLJ2</accession>
<keyword evidence="2" id="KW-0313">Glucose metabolism</keyword>
<dbReference type="InterPro" id="IPR050282">
    <property type="entry name" value="Cycloisomerase_2"/>
</dbReference>
<dbReference type="STRING" id="1073325.SAMN05444483_11170"/>
<dbReference type="PANTHER" id="PTHR30344">
    <property type="entry name" value="6-PHOSPHOGLUCONOLACTONASE-RELATED"/>
    <property type="match status" value="1"/>
</dbReference>
<dbReference type="AlphaFoldDB" id="A0A1M5JLJ2"/>
<comment type="similarity">
    <text evidence="1">Belongs to the cycloisomerase 2 family.</text>
</comment>